<accession>A0A024K6U9</accession>
<sequence length="87" mass="9116">MSKTVWEINACGPGCAHVQSSLGWTAELHLVEHTWQATRKLPADCAAEPSNISYSLDAQTLTGTATNSLPCAQPPGVAVVPATLTKN</sequence>
<proteinExistence type="predicted"/>
<reference evidence="1" key="1">
    <citation type="journal article" date="2014" name="Genome Announc.">
        <title>Draft Genome Sequence of Mycobacterium triplex DSM 44626.</title>
        <authorList>
            <person name="Sassi M."/>
            <person name="Croce O."/>
            <person name="Robert C."/>
            <person name="Raoult D."/>
            <person name="Drancourt M."/>
        </authorList>
    </citation>
    <scope>NUCLEOTIDE SEQUENCE [LARGE SCALE GENOMIC DNA]</scope>
    <source>
        <strain evidence="1">DSM 44626</strain>
    </source>
</reference>
<name>A0A024K6U9_9MYCO</name>
<dbReference type="AlphaFoldDB" id="A0A024K6U9"/>
<dbReference type="HOGENOM" id="CLU_2480061_0_0_11"/>
<organism evidence="1">
    <name type="scientific">Mycobacterium triplex</name>
    <dbReference type="NCBI Taxonomy" id="47839"/>
    <lineage>
        <taxon>Bacteria</taxon>
        <taxon>Bacillati</taxon>
        <taxon>Actinomycetota</taxon>
        <taxon>Actinomycetes</taxon>
        <taxon>Mycobacteriales</taxon>
        <taxon>Mycobacteriaceae</taxon>
        <taxon>Mycobacterium</taxon>
        <taxon>Mycobacterium simiae complex</taxon>
    </lineage>
</organism>
<gene>
    <name evidence="1" type="ORF">BN973_05714</name>
</gene>
<protein>
    <submittedName>
        <fullName evidence="1">Uncharacterized protein</fullName>
    </submittedName>
</protein>
<evidence type="ECO:0000313" key="1">
    <source>
        <dbReference type="EMBL" id="CDO91307.1"/>
    </source>
</evidence>
<dbReference type="Proteomes" id="UP000028880">
    <property type="component" value="Unassembled WGS sequence"/>
</dbReference>
<reference evidence="1" key="2">
    <citation type="submission" date="2014-04" db="EMBL/GenBank/DDBJ databases">
        <authorList>
            <person name="Urmite Genomes U."/>
        </authorList>
    </citation>
    <scope>NUCLEOTIDE SEQUENCE</scope>
    <source>
        <strain evidence="1">DSM 44626</strain>
    </source>
</reference>
<dbReference type="EMBL" id="HG964447">
    <property type="protein sequence ID" value="CDO91307.1"/>
    <property type="molecule type" value="Genomic_DNA"/>
</dbReference>